<name>A0A011PG49_9PROT</name>
<dbReference type="SMART" id="SM00091">
    <property type="entry name" value="PAS"/>
    <property type="match status" value="2"/>
</dbReference>
<accession>A0A011PG49</accession>
<feature type="domain" description="GGDEF" evidence="5">
    <location>
        <begin position="339"/>
        <end position="472"/>
    </location>
</feature>
<evidence type="ECO:0000256" key="1">
    <source>
        <dbReference type="ARBA" id="ARBA00051114"/>
    </source>
</evidence>
<dbReference type="InterPro" id="IPR001610">
    <property type="entry name" value="PAC"/>
</dbReference>
<dbReference type="SUPFAM" id="SSF141868">
    <property type="entry name" value="EAL domain-like"/>
    <property type="match status" value="1"/>
</dbReference>
<dbReference type="PANTHER" id="PTHR44757:SF4">
    <property type="entry name" value="DIGUANYLATE CYCLASE DGCE-RELATED"/>
    <property type="match status" value="1"/>
</dbReference>
<dbReference type="Pfam" id="PF08447">
    <property type="entry name" value="PAS_3"/>
    <property type="match status" value="1"/>
</dbReference>
<dbReference type="SUPFAM" id="SSF55073">
    <property type="entry name" value="Nucleotide cyclase"/>
    <property type="match status" value="1"/>
</dbReference>
<feature type="domain" description="EAL" evidence="4">
    <location>
        <begin position="481"/>
        <end position="735"/>
    </location>
</feature>
<dbReference type="CDD" id="cd01948">
    <property type="entry name" value="EAL"/>
    <property type="match status" value="1"/>
</dbReference>
<keyword evidence="6" id="KW-0378">Hydrolase</keyword>
<evidence type="ECO:0000259" key="3">
    <source>
        <dbReference type="PROSITE" id="PS50113"/>
    </source>
</evidence>
<dbReference type="GO" id="GO:0071732">
    <property type="term" value="P:cellular response to nitric oxide"/>
    <property type="evidence" value="ECO:0007669"/>
    <property type="project" value="UniProtKB-ARBA"/>
</dbReference>
<dbReference type="Gene3D" id="3.20.20.450">
    <property type="entry name" value="EAL domain"/>
    <property type="match status" value="1"/>
</dbReference>
<dbReference type="PROSITE" id="PS50883">
    <property type="entry name" value="EAL"/>
    <property type="match status" value="1"/>
</dbReference>
<dbReference type="InterPro" id="IPR000014">
    <property type="entry name" value="PAS"/>
</dbReference>
<comment type="catalytic activity">
    <reaction evidence="1">
        <text>3',3'-c-di-GMP + H2O = 5'-phosphoguanylyl(3'-&gt;5')guanosine + H(+)</text>
        <dbReference type="Rhea" id="RHEA:24902"/>
        <dbReference type="ChEBI" id="CHEBI:15377"/>
        <dbReference type="ChEBI" id="CHEBI:15378"/>
        <dbReference type="ChEBI" id="CHEBI:58754"/>
        <dbReference type="ChEBI" id="CHEBI:58805"/>
        <dbReference type="EC" id="3.1.4.52"/>
    </reaction>
    <physiologicalReaction direction="left-to-right" evidence="1">
        <dbReference type="Rhea" id="RHEA:24903"/>
    </physiologicalReaction>
</comment>
<dbReference type="InterPro" id="IPR035919">
    <property type="entry name" value="EAL_sf"/>
</dbReference>
<dbReference type="Gene3D" id="3.30.70.270">
    <property type="match status" value="1"/>
</dbReference>
<dbReference type="Pfam" id="PF00990">
    <property type="entry name" value="GGDEF"/>
    <property type="match status" value="1"/>
</dbReference>
<dbReference type="InterPro" id="IPR000700">
    <property type="entry name" value="PAS-assoc_C"/>
</dbReference>
<dbReference type="CDD" id="cd01949">
    <property type="entry name" value="GGDEF"/>
    <property type="match status" value="1"/>
</dbReference>
<dbReference type="Proteomes" id="UP000021816">
    <property type="component" value="Unassembled WGS sequence"/>
</dbReference>
<dbReference type="InterPro" id="IPR043128">
    <property type="entry name" value="Rev_trsase/Diguanyl_cyclase"/>
</dbReference>
<evidence type="ECO:0000259" key="4">
    <source>
        <dbReference type="PROSITE" id="PS50883"/>
    </source>
</evidence>
<feature type="domain" description="PAC" evidence="3">
    <location>
        <begin position="255"/>
        <end position="307"/>
    </location>
</feature>
<dbReference type="InterPro" id="IPR035965">
    <property type="entry name" value="PAS-like_dom_sf"/>
</dbReference>
<dbReference type="Pfam" id="PF00989">
    <property type="entry name" value="PAS"/>
    <property type="match status" value="1"/>
</dbReference>
<proteinExistence type="predicted"/>
<dbReference type="Pfam" id="PF00563">
    <property type="entry name" value="EAL"/>
    <property type="match status" value="1"/>
</dbReference>
<dbReference type="SMART" id="SM00052">
    <property type="entry name" value="EAL"/>
    <property type="match status" value="1"/>
</dbReference>
<evidence type="ECO:0000313" key="6">
    <source>
        <dbReference type="EMBL" id="EXI75992.1"/>
    </source>
</evidence>
<dbReference type="PIRSF" id="PIRSF005925">
    <property type="entry name" value="Dos"/>
    <property type="match status" value="1"/>
</dbReference>
<dbReference type="InterPro" id="IPR029787">
    <property type="entry name" value="Nucleotide_cyclase"/>
</dbReference>
<dbReference type="InterPro" id="IPR012226">
    <property type="entry name" value="Diguanyl_cyclase/Pdiesterase"/>
</dbReference>
<dbReference type="AlphaFoldDB" id="A0A011PG49"/>
<dbReference type="InterPro" id="IPR001633">
    <property type="entry name" value="EAL_dom"/>
</dbReference>
<dbReference type="EC" id="3.1.4.52" evidence="6"/>
<evidence type="ECO:0000313" key="7">
    <source>
        <dbReference type="Proteomes" id="UP000021816"/>
    </source>
</evidence>
<dbReference type="PROSITE" id="PS50113">
    <property type="entry name" value="PAC"/>
    <property type="match status" value="1"/>
</dbReference>
<dbReference type="GO" id="GO:0006355">
    <property type="term" value="P:regulation of DNA-templated transcription"/>
    <property type="evidence" value="ECO:0007669"/>
    <property type="project" value="InterPro"/>
</dbReference>
<dbReference type="FunFam" id="3.30.70.270:FF:000001">
    <property type="entry name" value="Diguanylate cyclase domain protein"/>
    <property type="match status" value="1"/>
</dbReference>
<dbReference type="STRING" id="1454003.AW10_04180"/>
<dbReference type="InterPro" id="IPR013655">
    <property type="entry name" value="PAS_fold_3"/>
</dbReference>
<dbReference type="PROSITE" id="PS50887">
    <property type="entry name" value="GGDEF"/>
    <property type="match status" value="1"/>
</dbReference>
<evidence type="ECO:0000259" key="5">
    <source>
        <dbReference type="PROSITE" id="PS50887"/>
    </source>
</evidence>
<feature type="domain" description="PAS" evidence="2">
    <location>
        <begin position="177"/>
        <end position="250"/>
    </location>
</feature>
<dbReference type="Gene3D" id="3.30.450.20">
    <property type="entry name" value="PAS domain"/>
    <property type="match status" value="2"/>
</dbReference>
<dbReference type="InterPro" id="IPR052155">
    <property type="entry name" value="Biofilm_reg_signaling"/>
</dbReference>
<dbReference type="SMART" id="SM00267">
    <property type="entry name" value="GGDEF"/>
    <property type="match status" value="1"/>
</dbReference>
<dbReference type="InterPro" id="IPR013767">
    <property type="entry name" value="PAS_fold"/>
</dbReference>
<dbReference type="SUPFAM" id="SSF55785">
    <property type="entry name" value="PYP-like sensor domain (PAS domain)"/>
    <property type="match status" value="2"/>
</dbReference>
<dbReference type="GO" id="GO:0071111">
    <property type="term" value="F:cyclic-guanylate-specific phosphodiesterase activity"/>
    <property type="evidence" value="ECO:0007669"/>
    <property type="project" value="UniProtKB-EC"/>
</dbReference>
<gene>
    <name evidence="6" type="primary">gmr_18</name>
    <name evidence="6" type="ORF">AW10_04180</name>
</gene>
<dbReference type="PROSITE" id="PS50112">
    <property type="entry name" value="PAS"/>
    <property type="match status" value="2"/>
</dbReference>
<dbReference type="PATRIC" id="fig|1454003.3.peg.4241"/>
<dbReference type="FunFam" id="3.20.20.450:FF:000001">
    <property type="entry name" value="Cyclic di-GMP phosphodiesterase yahA"/>
    <property type="match status" value="1"/>
</dbReference>
<reference evidence="6 7" key="1">
    <citation type="submission" date="2014-02" db="EMBL/GenBank/DDBJ databases">
        <title>Expanding our view of genomic diversity in Candidatus Accumulibacter clades.</title>
        <authorList>
            <person name="Skennerton C.T."/>
            <person name="Barr J.J."/>
            <person name="Slater F.R."/>
            <person name="Bond P.L."/>
            <person name="Tyson G.W."/>
        </authorList>
    </citation>
    <scope>NUCLEOTIDE SEQUENCE [LARGE SCALE GENOMIC DNA]</scope>
    <source>
        <strain evidence="7">BA-92</strain>
    </source>
</reference>
<dbReference type="PANTHER" id="PTHR44757">
    <property type="entry name" value="DIGUANYLATE CYCLASE DGCP"/>
    <property type="match status" value="1"/>
</dbReference>
<comment type="caution">
    <text evidence="6">The sequence shown here is derived from an EMBL/GenBank/DDBJ whole genome shotgun (WGS) entry which is preliminary data.</text>
</comment>
<organism evidence="6 7">
    <name type="scientific">Candidatus Accumulibacter appositus</name>
    <dbReference type="NCBI Taxonomy" id="1454003"/>
    <lineage>
        <taxon>Bacteria</taxon>
        <taxon>Pseudomonadati</taxon>
        <taxon>Pseudomonadota</taxon>
        <taxon>Betaproteobacteria</taxon>
        <taxon>Candidatus Accumulibacter</taxon>
    </lineage>
</organism>
<sequence>MSNAPPLVRLVDDDAAASRSLEAAPNALIPISAAAGDKENQDALRNSEALFRAISDASPLGIFVSDAHGVCVYSNAAYHKISGRSFAQTLGTNWNSAIHPEDRQRALAAWHAAARAQVPFHSEVRFLREDGGVVWMRLNAAPLSVGGMAQVQTVEDISVRKSLEFVLRAAEEALFEEKERAQVTLNSIGDAVLSTDILGKVSYLNRVAEAMTGWSREEALGRPLAEVFTIIDGTTRQAAANPAQRAIEEDRSVGLIADCVLVRRDGVESAIEDSAAPIHNRYGQVTGAVIVFHDVSQSRAMTLKMAHLAQHDVLTGLPNRLLMTERLSLAIGLAQRHGRQVALLFLDMDRFKHINDSLGHVVGDELLQSVAGRLVACVRATDTVCRHGGDEFVILLADIDKPQDAAHVAEKLHLASALPHLVGGHELHVSLSIGISIYPDDGSDANTLMGNADTAMYHAKASGRNTYRFFRADMNARAVRRLLVEGRLRRALKEDEFVLHYQPQIDLVSGAMTGAEALIRWRDPELGLVYPGEFITIAEECGLIVPIGRWVLREACRQVQAWRDAGLPAVPVAVNISAVEFRQRDLLDGVALILKETGLASRYLELELTESVLMDHAESSVAVLEALKAMGVSLAIDDFGTGYSSLSYLKRFPIGTLKIDQSFVRDIATDADDATIVSAVIGMGRNLKQRVIAVGVETPAQLAFLRTHQCDEGQGFELSYPLSAHDFTRLLLGGNDLQPWSRPASRDQGPGSPCAH</sequence>
<protein>
    <submittedName>
        <fullName evidence="6">Cyclic di-GMP phosphodiesterase Gmr</fullName>
        <ecNumber evidence="6">3.1.4.52</ecNumber>
    </submittedName>
</protein>
<dbReference type="NCBIfam" id="TIGR00229">
    <property type="entry name" value="sensory_box"/>
    <property type="match status" value="2"/>
</dbReference>
<dbReference type="CDD" id="cd00130">
    <property type="entry name" value="PAS"/>
    <property type="match status" value="2"/>
</dbReference>
<evidence type="ECO:0000259" key="2">
    <source>
        <dbReference type="PROSITE" id="PS50112"/>
    </source>
</evidence>
<dbReference type="NCBIfam" id="TIGR00254">
    <property type="entry name" value="GGDEF"/>
    <property type="match status" value="1"/>
</dbReference>
<dbReference type="SMART" id="SM00086">
    <property type="entry name" value="PAC"/>
    <property type="match status" value="2"/>
</dbReference>
<feature type="domain" description="PAS" evidence="2">
    <location>
        <begin position="47"/>
        <end position="117"/>
    </location>
</feature>
<dbReference type="EMBL" id="JEMX01000159">
    <property type="protein sequence ID" value="EXI75992.1"/>
    <property type="molecule type" value="Genomic_DNA"/>
</dbReference>
<dbReference type="InterPro" id="IPR000160">
    <property type="entry name" value="GGDEF_dom"/>
</dbReference>